<dbReference type="InterPro" id="IPR006162">
    <property type="entry name" value="Ppantetheine_attach_site"/>
</dbReference>
<dbReference type="InterPro" id="IPR042099">
    <property type="entry name" value="ANL_N_sf"/>
</dbReference>
<evidence type="ECO:0000313" key="8">
    <source>
        <dbReference type="Proteomes" id="UP000234956"/>
    </source>
</evidence>
<dbReference type="PROSITE" id="PS50075">
    <property type="entry name" value="CARRIER"/>
    <property type="match status" value="2"/>
</dbReference>
<accession>A0A2I0V098</accession>
<dbReference type="GO" id="GO:0043041">
    <property type="term" value="P:amino acid activation for nonribosomal peptide biosynthetic process"/>
    <property type="evidence" value="ECO:0007669"/>
    <property type="project" value="TreeGrafter"/>
</dbReference>
<dbReference type="CDD" id="cd05930">
    <property type="entry name" value="A_NRPS"/>
    <property type="match status" value="1"/>
</dbReference>
<evidence type="ECO:0000256" key="4">
    <source>
        <dbReference type="ARBA" id="ARBA00022553"/>
    </source>
</evidence>
<dbReference type="GO" id="GO:0031177">
    <property type="term" value="F:phosphopantetheine binding"/>
    <property type="evidence" value="ECO:0007669"/>
    <property type="project" value="TreeGrafter"/>
</dbReference>
<feature type="domain" description="Carrier" evidence="6">
    <location>
        <begin position="526"/>
        <end position="600"/>
    </location>
</feature>
<organism evidence="7 8">
    <name type="scientific">Lysinibacillus fusiformis</name>
    <dbReference type="NCBI Taxonomy" id="28031"/>
    <lineage>
        <taxon>Bacteria</taxon>
        <taxon>Bacillati</taxon>
        <taxon>Bacillota</taxon>
        <taxon>Bacilli</taxon>
        <taxon>Bacillales</taxon>
        <taxon>Bacillaceae</taxon>
        <taxon>Lysinibacillus</taxon>
    </lineage>
</organism>
<comment type="similarity">
    <text evidence="2">Belongs to the ATP-dependent AMP-binding enzyme family.</text>
</comment>
<dbReference type="GO" id="GO:0017000">
    <property type="term" value="P:antibiotic biosynthetic process"/>
    <property type="evidence" value="ECO:0007669"/>
    <property type="project" value="UniProtKB-KW"/>
</dbReference>
<dbReference type="FunFam" id="1.10.1200.10:FF:000005">
    <property type="entry name" value="Nonribosomal peptide synthetase 1"/>
    <property type="match status" value="1"/>
</dbReference>
<dbReference type="SUPFAM" id="SSF56801">
    <property type="entry name" value="Acetyl-CoA synthetase-like"/>
    <property type="match status" value="2"/>
</dbReference>
<dbReference type="InterPro" id="IPR036736">
    <property type="entry name" value="ACP-like_sf"/>
</dbReference>
<feature type="domain" description="Carrier" evidence="6">
    <location>
        <begin position="1559"/>
        <end position="1630"/>
    </location>
</feature>
<dbReference type="SUPFAM" id="SSF52777">
    <property type="entry name" value="CoA-dependent acyltransferases"/>
    <property type="match status" value="2"/>
</dbReference>
<dbReference type="Pfam" id="PF00668">
    <property type="entry name" value="Condensation"/>
    <property type="match status" value="1"/>
</dbReference>
<gene>
    <name evidence="7" type="ORF">CRI88_13460</name>
</gene>
<protein>
    <recommendedName>
        <fullName evidence="6">Carrier domain-containing protein</fullName>
    </recommendedName>
</protein>
<evidence type="ECO:0000256" key="3">
    <source>
        <dbReference type="ARBA" id="ARBA00022450"/>
    </source>
</evidence>
<dbReference type="Gene3D" id="1.10.1200.10">
    <property type="entry name" value="ACP-like"/>
    <property type="match status" value="1"/>
</dbReference>
<dbReference type="GO" id="GO:0003824">
    <property type="term" value="F:catalytic activity"/>
    <property type="evidence" value="ECO:0007669"/>
    <property type="project" value="InterPro"/>
</dbReference>
<dbReference type="InterPro" id="IPR045851">
    <property type="entry name" value="AMP-bd_C_sf"/>
</dbReference>
<comment type="caution">
    <text evidence="7">The sequence shown here is derived from an EMBL/GenBank/DDBJ whole genome shotgun (WGS) entry which is preliminary data.</text>
</comment>
<dbReference type="InterPro" id="IPR009081">
    <property type="entry name" value="PP-bd_ACP"/>
</dbReference>
<evidence type="ECO:0000313" key="7">
    <source>
        <dbReference type="EMBL" id="PKU51689.1"/>
    </source>
</evidence>
<dbReference type="InterPro" id="IPR023213">
    <property type="entry name" value="CAT-like_dom_sf"/>
</dbReference>
<dbReference type="PANTHER" id="PTHR45527">
    <property type="entry name" value="NONRIBOSOMAL PEPTIDE SYNTHETASE"/>
    <property type="match status" value="1"/>
</dbReference>
<dbReference type="NCBIfam" id="TIGR01733">
    <property type="entry name" value="AA-adenyl-dom"/>
    <property type="match status" value="1"/>
</dbReference>
<evidence type="ECO:0000256" key="1">
    <source>
        <dbReference type="ARBA" id="ARBA00001957"/>
    </source>
</evidence>
<dbReference type="InterPro" id="IPR010071">
    <property type="entry name" value="AA_adenyl_dom"/>
</dbReference>
<dbReference type="SUPFAM" id="SSF47336">
    <property type="entry name" value="ACP-like"/>
    <property type="match status" value="2"/>
</dbReference>
<dbReference type="GO" id="GO:0008610">
    <property type="term" value="P:lipid biosynthetic process"/>
    <property type="evidence" value="ECO:0007669"/>
    <property type="project" value="UniProtKB-ARBA"/>
</dbReference>
<dbReference type="Pfam" id="PF00501">
    <property type="entry name" value="AMP-binding"/>
    <property type="match status" value="2"/>
</dbReference>
<name>A0A2I0V098_9BACI</name>
<dbReference type="Gene3D" id="3.30.559.10">
    <property type="entry name" value="Chloramphenicol acetyltransferase-like domain"/>
    <property type="match status" value="1"/>
</dbReference>
<dbReference type="Gene3D" id="3.40.50.12780">
    <property type="entry name" value="N-terminal domain of ligase-like"/>
    <property type="match status" value="2"/>
</dbReference>
<evidence type="ECO:0000256" key="2">
    <source>
        <dbReference type="ARBA" id="ARBA00006432"/>
    </source>
</evidence>
<dbReference type="NCBIfam" id="NF003417">
    <property type="entry name" value="PRK04813.1"/>
    <property type="match status" value="2"/>
</dbReference>
<dbReference type="PROSITE" id="PS00455">
    <property type="entry name" value="AMP_BINDING"/>
    <property type="match status" value="2"/>
</dbReference>
<dbReference type="InterPro" id="IPR001242">
    <property type="entry name" value="Condensation_dom"/>
</dbReference>
<keyword evidence="3" id="KW-0596">Phosphopantetheine</keyword>
<sequence>MLLNNLLDWGNRMSNFYESFFSEEINYYDEQSLWFNQNKYSLKQLANKAFKLATAMQEKGIKPGAEQNVLIVLRRSPALLVAHLSTFIAGGVIVCIDPETPKDRIDNIIDDIKPSIIITHQDIYKANAFQDQITFKLDDALQHFNLDHKEININIHFSVKSAAYIIFTSGTTGKPKGVVVEWQSLNRLIDWHTKTFDVTKDSIVSLTSSPGFDASIWEIWGAIASRASIYMTTKDERLNPELLKNTWIKHQVTHSFVSTPIAERLMELDWDHSHVALKYLLVGGDKLTKYPSKDLPFHVVNNYGPSEGTVVSTSGIVERADGKAKKLPHIGSALPYVKCFILDRNLQIIHEVDRKGTLWISGEGLAREYINLPHETNEKFKQLDIDGENVRAYNTGDVVSRDLQGKFHFHGREDFQLSINGVRIELGDIESTLQKHNRVSQAIALPIHIASNTLLTASIVLEEESSISELELFSYLKDKLPNNMIPVQLIFHKHLPLTRNGKIDRELLNKQHIDYFNRKQLSESSTNISESLQKIIDIFSSTLDLKCSSQTDLFEVGGNSLDAAEIAVKVSKAFHVDCLPWQVQQQRKPCNLLDILSTLPALSTNNEPTVYNKNEWFPATSMQKGLWYLWKTNEGNPFYNVGATFHINGLFDERKFYSAFVQNIKKNAAFFVNFRENASYGIEQKIRNIDDIAEHVDYHIQILQVKNMEEARSLAKTIYNQPFQLESDVLFRGAVIHTENAGAVFVLVSHHIVCDGLSLKNILQNIAKVYNEEITRDDIKSSSSENLYNNINKLVNKSKDQNLKDFWVEQSKTFKLAQLPIREKSEEYIRIGKIFEIESTRELGKKIDQFSQEMKLSQFTILLTAWALNLAKYCMQDTITIGVPYHGRTNENLNDVGMFVNLVPLTLSLNKNASFKELLHEISNTVHENIAHGDFSIVDIAANIDKREYFDVVNNTFSLKVNLEMDLKNINTSFIEQDTGGSRFPLSCFFNVENGEVKGHIEYSFAHFTEVEIQLLAKNYFRLLASLINEPDNLWSSAFTKGSIISANDNGGLIQKAKPLHCQFEEAARKYKDYIAIQELDRALTYEQLNEEAEKYASLLLSMGIAKGDYVPIYMDRGIDVIAVILGVLKAGAVYVPLDTEHPIARTQKLLARLNPKVLMVNTIDEIPYGEWEIVNTLEKNSFKNNVKAMRSVSVHDPAYLMFTSGSTGEPKGVVCPHLGASLRIEWQKNQNKIKPGNKTLFKTPYTFDVSVWEIFYTLCTGATLVVAPKDLHRDPLGLLNFISDKSIDLCHFVPSVLQLMLNEMDSQKDYNLPLKYLHLSGEALPAPLAKKINELLPQVEAFNLYGPTEAGIEVTVQQVTKDHYNIGFPLPYVEIEVVDEAGLPVPKGFPGELMIGGPSLAKGYFKDEIETSKAFVERNGKTFYKSGDLVKISANGSLDFLGRKDSQVKVNGVRIEIEEIEACVIQQPQVNDAAVVLGNDQNNKPCLVCFYTLNLKDSLSRNDLKKAVSKDLPATYIPSMFVELDRLPLTSSGKRDRKLLSLEASQYLSDGAQNNFREPTTELEKSIVEIWAEVLKVNEIGIDDNFFEIGGDSIKSLQIVSKLRTNGIDITPKDFLKHPTVSEMSLILK</sequence>
<comment type="cofactor">
    <cofactor evidence="1">
        <name>pantetheine 4'-phosphate</name>
        <dbReference type="ChEBI" id="CHEBI:47942"/>
    </cofactor>
</comment>
<dbReference type="Proteomes" id="UP000234956">
    <property type="component" value="Unassembled WGS sequence"/>
</dbReference>
<dbReference type="Pfam" id="PF00550">
    <property type="entry name" value="PP-binding"/>
    <property type="match status" value="2"/>
</dbReference>
<dbReference type="InterPro" id="IPR020845">
    <property type="entry name" value="AMP-binding_CS"/>
</dbReference>
<dbReference type="Pfam" id="PF13193">
    <property type="entry name" value="AMP-binding_C"/>
    <property type="match status" value="2"/>
</dbReference>
<evidence type="ECO:0000256" key="5">
    <source>
        <dbReference type="ARBA" id="ARBA00023194"/>
    </source>
</evidence>
<dbReference type="PANTHER" id="PTHR45527:SF1">
    <property type="entry name" value="FATTY ACID SYNTHASE"/>
    <property type="match status" value="1"/>
</dbReference>
<dbReference type="InterPro" id="IPR025110">
    <property type="entry name" value="AMP-bd_C"/>
</dbReference>
<proteinExistence type="inferred from homology"/>
<dbReference type="Gene3D" id="3.30.559.30">
    <property type="entry name" value="Nonribosomal peptide synthetase, condensation domain"/>
    <property type="match status" value="1"/>
</dbReference>
<dbReference type="EMBL" id="PDFK01000003">
    <property type="protein sequence ID" value="PKU51689.1"/>
    <property type="molecule type" value="Genomic_DNA"/>
</dbReference>
<dbReference type="GO" id="GO:0005737">
    <property type="term" value="C:cytoplasm"/>
    <property type="evidence" value="ECO:0007669"/>
    <property type="project" value="TreeGrafter"/>
</dbReference>
<keyword evidence="4" id="KW-0597">Phosphoprotein</keyword>
<evidence type="ECO:0000259" key="6">
    <source>
        <dbReference type="PROSITE" id="PS50075"/>
    </source>
</evidence>
<dbReference type="Gene3D" id="3.30.300.30">
    <property type="match status" value="2"/>
</dbReference>
<reference evidence="7 8" key="1">
    <citation type="submission" date="2017-10" db="EMBL/GenBank/DDBJ databases">
        <title>Draft genome of Lysinibacillus fusiformis strain Juneja, a laboratory-derived pathogen of Drosophila melanogaster.</title>
        <authorList>
            <person name="Smith B.R."/>
            <person name="Unckless R.L."/>
        </authorList>
    </citation>
    <scope>NUCLEOTIDE SEQUENCE [LARGE SCALE GENOMIC DNA]</scope>
    <source>
        <strain evidence="7 8">Juneja</strain>
    </source>
</reference>
<dbReference type="InterPro" id="IPR000873">
    <property type="entry name" value="AMP-dep_synth/lig_dom"/>
</dbReference>
<dbReference type="GO" id="GO:0044550">
    <property type="term" value="P:secondary metabolite biosynthetic process"/>
    <property type="evidence" value="ECO:0007669"/>
    <property type="project" value="TreeGrafter"/>
</dbReference>
<keyword evidence="5" id="KW-0045">Antibiotic biosynthesis</keyword>
<dbReference type="PROSITE" id="PS00012">
    <property type="entry name" value="PHOSPHOPANTETHEINE"/>
    <property type="match status" value="2"/>
</dbReference>